<feature type="binding site" evidence="4">
    <location>
        <begin position="397"/>
        <end position="401"/>
    </location>
    <ligand>
        <name>FAD</name>
        <dbReference type="ChEBI" id="CHEBI:57692"/>
    </ligand>
</feature>
<dbReference type="GO" id="GO:0043153">
    <property type="term" value="P:entrainment of circadian clock by photoperiod"/>
    <property type="evidence" value="ECO:0007669"/>
    <property type="project" value="TreeGrafter"/>
</dbReference>
<dbReference type="Gene3D" id="1.10.579.10">
    <property type="entry name" value="DNA Cyclobutane Dipyrimidine Photolyase, subunit A, domain 3"/>
    <property type="match status" value="1"/>
</dbReference>
<organism evidence="7">
    <name type="scientific">Leptosphaeria maculans (strain JN3 / isolate v23.1.3 / race Av1-4-5-6-7-8)</name>
    <name type="common">Blackleg fungus</name>
    <name type="synonym">Phoma lingam</name>
    <dbReference type="NCBI Taxonomy" id="985895"/>
    <lineage>
        <taxon>Eukaryota</taxon>
        <taxon>Fungi</taxon>
        <taxon>Dikarya</taxon>
        <taxon>Ascomycota</taxon>
        <taxon>Pezizomycotina</taxon>
        <taxon>Dothideomycetes</taxon>
        <taxon>Pleosporomycetidae</taxon>
        <taxon>Pleosporales</taxon>
        <taxon>Pleosporineae</taxon>
        <taxon>Leptosphaeriaceae</taxon>
        <taxon>Plenodomus</taxon>
        <taxon>Plenodomus lingam/Leptosphaeria maculans species complex</taxon>
    </lineage>
</organism>
<dbReference type="eggNOG" id="KOG0133">
    <property type="taxonomic scope" value="Eukaryota"/>
</dbReference>
<evidence type="ECO:0000256" key="2">
    <source>
        <dbReference type="ARBA" id="ARBA00022630"/>
    </source>
</evidence>
<evidence type="ECO:0000256" key="1">
    <source>
        <dbReference type="ARBA" id="ARBA00005862"/>
    </source>
</evidence>
<dbReference type="InterPro" id="IPR014729">
    <property type="entry name" value="Rossmann-like_a/b/a_fold"/>
</dbReference>
<keyword evidence="7" id="KW-1185">Reference proteome</keyword>
<sequence length="633" mass="72544">MVWLSVGRNYVASARYKAIVCQTPCVPTYALMLGVRRSFASHTSSARPVGRLVEWKTSIPQRTTSNVFTHATRAKTTMPALKRSAKEAKLADEDSHKNLPSKRLSYSRSELGHTTTKRAKQVDENLPYDQLQEALGAQVEVKQVDKVAHWFHPKDLRIQDNTALHHASQLAQKNKQHLVCVYVNCAADESWHGTSAARVDFMYEGLKLIQKELKDLNIPLVFLECENRKDIVSTVISWFKEQGVSHVFGNIEYEIDEIRRDIKLVKTIGDDIQVSLHHDQTVVEPGTMLTGSGKPMKIFTPYFKAWLDIVKDQPSLLDTNPPPAVNPASAKQDLESLFDTPAPRPAKDKQFENDEDKKRIRKFWPPGYTAASTRMDKFLKHIPNYAATRSDPSKDSTSRLSPYFSAGMYSVRSALRKVTDYNRGSTDFRESAASAGVYAWVREIVFRELYRQTTLCTPHTSMNLPQNLKFNSVRWEDNEDHWQAWINGQTGVPFVDAGMRQLAHEAWMHNRLRMNVSSYLYCNLLLDYRRGERYFAETLIDWDLGNNTQGWEPSYTVFNPTSQAEKNDPDGAFIRKWVPELRNVQGKAVFAPHERLSGTEFEQLGYPRPCVDWRQTKERCLSRFKRDMSGVEI</sequence>
<evidence type="ECO:0000313" key="6">
    <source>
        <dbReference type="EMBL" id="CBX94922.1"/>
    </source>
</evidence>
<dbReference type="GeneID" id="13287721"/>
<evidence type="ECO:0000313" key="7">
    <source>
        <dbReference type="Proteomes" id="UP000002668"/>
    </source>
</evidence>
<comment type="cofactor">
    <cofactor evidence="4">
        <name>FAD</name>
        <dbReference type="ChEBI" id="CHEBI:57692"/>
    </cofactor>
    <text evidence="4">Binds 1 FAD per subunit.</text>
</comment>
<dbReference type="GO" id="GO:0003904">
    <property type="term" value="F:deoxyribodipyrimidine photo-lyase activity"/>
    <property type="evidence" value="ECO:0007669"/>
    <property type="project" value="TreeGrafter"/>
</dbReference>
<dbReference type="HOGENOM" id="CLU_010348_2_1_1"/>
<dbReference type="InterPro" id="IPR036155">
    <property type="entry name" value="Crypto/Photolyase_N_sf"/>
</dbReference>
<dbReference type="GO" id="GO:0032922">
    <property type="term" value="P:circadian regulation of gene expression"/>
    <property type="evidence" value="ECO:0007669"/>
    <property type="project" value="TreeGrafter"/>
</dbReference>
<protein>
    <recommendedName>
        <fullName evidence="5">Photolyase/cryptochrome alpha/beta domain-containing protein</fullName>
    </recommendedName>
</protein>
<reference evidence="7" key="1">
    <citation type="journal article" date="2011" name="Nat. Commun.">
        <title>Effector diversification within compartments of the Leptosphaeria maculans genome affected by Repeat-Induced Point mutations.</title>
        <authorList>
            <person name="Rouxel T."/>
            <person name="Grandaubert J."/>
            <person name="Hane J.K."/>
            <person name="Hoede C."/>
            <person name="van de Wouw A.P."/>
            <person name="Couloux A."/>
            <person name="Dominguez V."/>
            <person name="Anthouard V."/>
            <person name="Bally P."/>
            <person name="Bourras S."/>
            <person name="Cozijnsen A.J."/>
            <person name="Ciuffetti L.M."/>
            <person name="Degrave A."/>
            <person name="Dilmaghani A."/>
            <person name="Duret L."/>
            <person name="Fudal I."/>
            <person name="Goodwin S.B."/>
            <person name="Gout L."/>
            <person name="Glaser N."/>
            <person name="Linglin J."/>
            <person name="Kema G.H.J."/>
            <person name="Lapalu N."/>
            <person name="Lawrence C.B."/>
            <person name="May K."/>
            <person name="Meyer M."/>
            <person name="Ollivier B."/>
            <person name="Poulain J."/>
            <person name="Schoch C.L."/>
            <person name="Simon A."/>
            <person name="Spatafora J.W."/>
            <person name="Stachowiak A."/>
            <person name="Turgeon B.G."/>
            <person name="Tyler B.M."/>
            <person name="Vincent D."/>
            <person name="Weissenbach J."/>
            <person name="Amselem J."/>
            <person name="Quesneville H."/>
            <person name="Oliver R.P."/>
            <person name="Wincker P."/>
            <person name="Balesdent M.-H."/>
            <person name="Howlett B.J."/>
        </authorList>
    </citation>
    <scope>NUCLEOTIDE SEQUENCE [LARGE SCALE GENOMIC DNA]</scope>
    <source>
        <strain evidence="7">JN3 / isolate v23.1.3 / race Av1-4-5-6-7-8</strain>
    </source>
</reference>
<evidence type="ECO:0000256" key="4">
    <source>
        <dbReference type="PIRSR" id="PIRSR602081-1"/>
    </source>
</evidence>
<dbReference type="Pfam" id="PF00875">
    <property type="entry name" value="DNA_photolyase"/>
    <property type="match status" value="1"/>
</dbReference>
<dbReference type="EMBL" id="FP929126">
    <property type="protein sequence ID" value="CBX94922.1"/>
    <property type="molecule type" value="Genomic_DNA"/>
</dbReference>
<dbReference type="PANTHER" id="PTHR11455:SF18">
    <property type="entry name" value="SI:CH1073-390K14.1"/>
    <property type="match status" value="1"/>
</dbReference>
<dbReference type="GO" id="GO:0003677">
    <property type="term" value="F:DNA binding"/>
    <property type="evidence" value="ECO:0007669"/>
    <property type="project" value="TreeGrafter"/>
</dbReference>
<dbReference type="PANTHER" id="PTHR11455">
    <property type="entry name" value="CRYPTOCHROME"/>
    <property type="match status" value="1"/>
</dbReference>
<dbReference type="Pfam" id="PF03441">
    <property type="entry name" value="FAD_binding_7"/>
    <property type="match status" value="1"/>
</dbReference>
<feature type="domain" description="Photolyase/cryptochrome alpha/beta" evidence="5">
    <location>
        <begin position="146"/>
        <end position="282"/>
    </location>
</feature>
<dbReference type="InParanoid" id="E4ZUY5"/>
<dbReference type="InterPro" id="IPR005101">
    <property type="entry name" value="Cryptochr/Photolyase_FAD-bd"/>
</dbReference>
<name>E4ZUY5_LEPMJ</name>
<dbReference type="STRING" id="985895.E4ZUY5"/>
<dbReference type="SUPFAM" id="SSF52425">
    <property type="entry name" value="Cryptochrome/photolyase, N-terminal domain"/>
    <property type="match status" value="1"/>
</dbReference>
<dbReference type="Gene3D" id="3.40.50.620">
    <property type="entry name" value="HUPs"/>
    <property type="match status" value="1"/>
</dbReference>
<dbReference type="PRINTS" id="PR00147">
    <property type="entry name" value="DNAPHOTLYASE"/>
</dbReference>
<dbReference type="OrthoDB" id="435881at2759"/>
<comment type="similarity">
    <text evidence="1">Belongs to the DNA photolyase class-1 family.</text>
</comment>
<feature type="binding site" evidence="4">
    <location>
        <begin position="443"/>
        <end position="450"/>
    </location>
    <ligand>
        <name>FAD</name>
        <dbReference type="ChEBI" id="CHEBI:57692"/>
    </ligand>
</feature>
<dbReference type="GO" id="GO:0005634">
    <property type="term" value="C:nucleus"/>
    <property type="evidence" value="ECO:0007669"/>
    <property type="project" value="TreeGrafter"/>
</dbReference>
<dbReference type="Proteomes" id="UP000002668">
    <property type="component" value="Genome"/>
</dbReference>
<keyword evidence="3 4" id="KW-0274">FAD</keyword>
<dbReference type="OMA" id="ETLIDWD"/>
<dbReference type="VEuPathDB" id="FungiDB:LEMA_P113370.1"/>
<evidence type="ECO:0000256" key="3">
    <source>
        <dbReference type="ARBA" id="ARBA00022827"/>
    </source>
</evidence>
<dbReference type="GO" id="GO:0071949">
    <property type="term" value="F:FAD binding"/>
    <property type="evidence" value="ECO:0007669"/>
    <property type="project" value="TreeGrafter"/>
</dbReference>
<dbReference type="Gene3D" id="1.25.40.80">
    <property type="match status" value="1"/>
</dbReference>
<dbReference type="AlphaFoldDB" id="E4ZUY5"/>
<gene>
    <name evidence="6" type="ORF">LEMA_P113370.1</name>
</gene>
<dbReference type="GO" id="GO:0005737">
    <property type="term" value="C:cytoplasm"/>
    <property type="evidence" value="ECO:0007669"/>
    <property type="project" value="TreeGrafter"/>
</dbReference>
<dbReference type="SUPFAM" id="SSF48173">
    <property type="entry name" value="Cryptochrome/photolyase FAD-binding domain"/>
    <property type="match status" value="1"/>
</dbReference>
<dbReference type="PROSITE" id="PS51645">
    <property type="entry name" value="PHR_CRY_ALPHA_BETA"/>
    <property type="match status" value="1"/>
</dbReference>
<accession>E4ZUY5</accession>
<evidence type="ECO:0000259" key="5">
    <source>
        <dbReference type="PROSITE" id="PS51645"/>
    </source>
</evidence>
<dbReference type="InterPro" id="IPR036134">
    <property type="entry name" value="Crypto/Photolyase_FAD-like_sf"/>
</dbReference>
<keyword evidence="2 4" id="KW-0285">Flavoprotein</keyword>
<feature type="binding site" evidence="4">
    <location>
        <begin position="541"/>
        <end position="543"/>
    </location>
    <ligand>
        <name>FAD</name>
        <dbReference type="ChEBI" id="CHEBI:57692"/>
    </ligand>
</feature>
<dbReference type="InterPro" id="IPR002081">
    <property type="entry name" value="Cryptochrome/DNA_photolyase_1"/>
</dbReference>
<feature type="binding site" evidence="4">
    <location>
        <position position="385"/>
    </location>
    <ligand>
        <name>FAD</name>
        <dbReference type="ChEBI" id="CHEBI:57692"/>
    </ligand>
</feature>
<feature type="binding site" evidence="4">
    <location>
        <position position="440"/>
    </location>
    <ligand>
        <name>FAD</name>
        <dbReference type="ChEBI" id="CHEBI:57692"/>
    </ligand>
</feature>
<dbReference type="InterPro" id="IPR006050">
    <property type="entry name" value="DNA_photolyase_N"/>
</dbReference>
<proteinExistence type="inferred from homology"/>